<dbReference type="InterPro" id="IPR011611">
    <property type="entry name" value="PfkB_dom"/>
</dbReference>
<evidence type="ECO:0000313" key="5">
    <source>
        <dbReference type="EMBL" id="NME71038.1"/>
    </source>
</evidence>
<dbReference type="GO" id="GO:0016301">
    <property type="term" value="F:kinase activity"/>
    <property type="evidence" value="ECO:0007669"/>
    <property type="project" value="UniProtKB-KW"/>
</dbReference>
<gene>
    <name evidence="5" type="ORF">HHU12_23925</name>
</gene>
<keyword evidence="3 5" id="KW-0418">Kinase</keyword>
<evidence type="ECO:0000256" key="1">
    <source>
        <dbReference type="ARBA" id="ARBA00010688"/>
    </source>
</evidence>
<name>A0A7X9XBU3_9BACT</name>
<evidence type="ECO:0000259" key="4">
    <source>
        <dbReference type="Pfam" id="PF00294"/>
    </source>
</evidence>
<keyword evidence="2" id="KW-0808">Transferase</keyword>
<sequence length="335" mass="37363">MKKHKIITLGEILMRLSPIRHKRFGQTTEYETYYGGAELNVASSLGNYGMNVSMVSVLPEHDIAEDALMHMRKFGIDTSNVLRKEGRLGLYFVEAPSMQRGGKVIYDRADSAFTQTEVDAFDWDAIFEGATWFHWSGITPAVSESAALITAKALEVAEAKGLKVSMDYNYRAKLWQWGKSHEEVMPALMEKCHVMSGIHPDVDVLNEEVTDLDFALSGKEMMAKYPNCEVVVFSSRGVKSANHHTWAGALFDGKKVYRTKKYELSHIVDRVGGGDAFMAGVIYGLHAFEGDLQQCIDFATAASAFKHGIDGDFNAVRKEEVMQMISSSDFSKVDR</sequence>
<dbReference type="CDD" id="cd01166">
    <property type="entry name" value="KdgK"/>
    <property type="match status" value="1"/>
</dbReference>
<dbReference type="Gene3D" id="3.40.1190.20">
    <property type="match status" value="1"/>
</dbReference>
<dbReference type="Pfam" id="PF00294">
    <property type="entry name" value="PfkB"/>
    <property type="match status" value="1"/>
</dbReference>
<dbReference type="InterPro" id="IPR029056">
    <property type="entry name" value="Ribokinase-like"/>
</dbReference>
<reference evidence="5 6" key="1">
    <citation type="submission" date="2020-04" db="EMBL/GenBank/DDBJ databases">
        <title>Flammeovirga sp. SR4, a novel species isolated from seawater.</title>
        <authorList>
            <person name="Wang X."/>
        </authorList>
    </citation>
    <scope>NUCLEOTIDE SEQUENCE [LARGE SCALE GENOMIC DNA]</scope>
    <source>
        <strain evidence="5 6">ATCC 23126</strain>
    </source>
</reference>
<dbReference type="RefSeq" id="WP_169659261.1">
    <property type="nucleotide sequence ID" value="NZ_JABANE010000084.1"/>
</dbReference>
<accession>A0A7X9XBU3</accession>
<comment type="caution">
    <text evidence="5">The sequence shown here is derived from an EMBL/GenBank/DDBJ whole genome shotgun (WGS) entry which is preliminary data.</text>
</comment>
<keyword evidence="6" id="KW-1185">Reference proteome</keyword>
<dbReference type="PANTHER" id="PTHR43320">
    <property type="entry name" value="SUGAR KINASE"/>
    <property type="match status" value="1"/>
</dbReference>
<dbReference type="PANTHER" id="PTHR43320:SF2">
    <property type="entry name" value="2-DEHYDRO-3-DEOXYGLUCONOKINASE_2-DEHYDRO-3-DEOXYGALACTONOKINASE"/>
    <property type="match status" value="1"/>
</dbReference>
<protein>
    <submittedName>
        <fullName evidence="5">Sugar kinase</fullName>
    </submittedName>
</protein>
<organism evidence="5 6">
    <name type="scientific">Flammeovirga aprica JL-4</name>
    <dbReference type="NCBI Taxonomy" id="694437"/>
    <lineage>
        <taxon>Bacteria</taxon>
        <taxon>Pseudomonadati</taxon>
        <taxon>Bacteroidota</taxon>
        <taxon>Cytophagia</taxon>
        <taxon>Cytophagales</taxon>
        <taxon>Flammeovirgaceae</taxon>
        <taxon>Flammeovirga</taxon>
    </lineage>
</organism>
<proteinExistence type="inferred from homology"/>
<feature type="domain" description="Carbohydrate kinase PfkB" evidence="4">
    <location>
        <begin position="4"/>
        <end position="305"/>
    </location>
</feature>
<dbReference type="EMBL" id="JABANE010000084">
    <property type="protein sequence ID" value="NME71038.1"/>
    <property type="molecule type" value="Genomic_DNA"/>
</dbReference>
<evidence type="ECO:0000256" key="3">
    <source>
        <dbReference type="ARBA" id="ARBA00022777"/>
    </source>
</evidence>
<dbReference type="AlphaFoldDB" id="A0A7X9XBU3"/>
<evidence type="ECO:0000313" key="6">
    <source>
        <dbReference type="Proteomes" id="UP000576082"/>
    </source>
</evidence>
<dbReference type="Proteomes" id="UP000576082">
    <property type="component" value="Unassembled WGS sequence"/>
</dbReference>
<evidence type="ECO:0000256" key="2">
    <source>
        <dbReference type="ARBA" id="ARBA00022679"/>
    </source>
</evidence>
<dbReference type="SUPFAM" id="SSF53613">
    <property type="entry name" value="Ribokinase-like"/>
    <property type="match status" value="1"/>
</dbReference>
<comment type="similarity">
    <text evidence="1">Belongs to the carbohydrate kinase PfkB family.</text>
</comment>
<dbReference type="InterPro" id="IPR052700">
    <property type="entry name" value="Carb_kinase_PfkB-like"/>
</dbReference>